<dbReference type="Gene3D" id="3.40.50.2300">
    <property type="match status" value="1"/>
</dbReference>
<evidence type="ECO:0000256" key="2">
    <source>
        <dbReference type="PROSITE-ProRule" id="PRU00169"/>
    </source>
</evidence>
<dbReference type="Pfam" id="PF07228">
    <property type="entry name" value="SpoIIE"/>
    <property type="match status" value="1"/>
</dbReference>
<dbReference type="PROSITE" id="PS50110">
    <property type="entry name" value="RESPONSE_REGULATORY"/>
    <property type="match status" value="1"/>
</dbReference>
<reference evidence="5" key="1">
    <citation type="submission" date="2016-12" db="EMBL/GenBank/DDBJ databases">
        <title>Comparative genomics of four Isosphaeraceae planctomycetes: a common pool of plasmids and glycoside hydrolase genes.</title>
        <authorList>
            <person name="Ivanova A."/>
        </authorList>
    </citation>
    <scope>NUCLEOTIDE SEQUENCE [LARGE SCALE GENOMIC DNA]</scope>
    <source>
        <strain evidence="5">PX4</strain>
    </source>
</reference>
<dbReference type="InterPro" id="IPR001789">
    <property type="entry name" value="Sig_transdc_resp-reg_receiver"/>
</dbReference>
<dbReference type="InterPro" id="IPR001932">
    <property type="entry name" value="PPM-type_phosphatase-like_dom"/>
</dbReference>
<evidence type="ECO:0000259" key="3">
    <source>
        <dbReference type="PROSITE" id="PS50110"/>
    </source>
</evidence>
<keyword evidence="2" id="KW-0597">Phosphoprotein</keyword>
<feature type="modified residue" description="4-aspartylphosphate" evidence="2">
    <location>
        <position position="63"/>
    </location>
</feature>
<name>A0A1U7CIP9_9BACT</name>
<dbReference type="InterPro" id="IPR011006">
    <property type="entry name" value="CheY-like_superfamily"/>
</dbReference>
<dbReference type="SMART" id="SM00448">
    <property type="entry name" value="REC"/>
    <property type="match status" value="1"/>
</dbReference>
<dbReference type="InterPro" id="IPR036457">
    <property type="entry name" value="PPM-type-like_dom_sf"/>
</dbReference>
<dbReference type="OrthoDB" id="20101at2"/>
<dbReference type="Gene3D" id="3.60.40.10">
    <property type="entry name" value="PPM-type phosphatase domain"/>
    <property type="match status" value="1"/>
</dbReference>
<dbReference type="GO" id="GO:0016791">
    <property type="term" value="F:phosphatase activity"/>
    <property type="evidence" value="ECO:0007669"/>
    <property type="project" value="TreeGrafter"/>
</dbReference>
<dbReference type="EMBL" id="CP019082">
    <property type="protein sequence ID" value="APW58815.1"/>
    <property type="molecule type" value="Genomic_DNA"/>
</dbReference>
<dbReference type="PANTHER" id="PTHR43156:SF2">
    <property type="entry name" value="STAGE II SPORULATION PROTEIN E"/>
    <property type="match status" value="1"/>
</dbReference>
<dbReference type="Proteomes" id="UP000186309">
    <property type="component" value="Chromosome"/>
</dbReference>
<evidence type="ECO:0000256" key="1">
    <source>
        <dbReference type="ARBA" id="ARBA00022801"/>
    </source>
</evidence>
<dbReference type="SUPFAM" id="SSF52172">
    <property type="entry name" value="CheY-like"/>
    <property type="match status" value="1"/>
</dbReference>
<protein>
    <submittedName>
        <fullName evidence="4">Phosphoserine phosphatase RsbP</fullName>
        <ecNumber evidence="4">3.1.3.3</ecNumber>
    </submittedName>
</protein>
<keyword evidence="5" id="KW-1185">Reference proteome</keyword>
<dbReference type="InterPro" id="IPR052016">
    <property type="entry name" value="Bact_Sigma-Reg"/>
</dbReference>
<dbReference type="GO" id="GO:0000160">
    <property type="term" value="P:phosphorelay signal transduction system"/>
    <property type="evidence" value="ECO:0007669"/>
    <property type="project" value="InterPro"/>
</dbReference>
<dbReference type="KEGG" id="pbor:BSF38_00219"/>
<evidence type="ECO:0000313" key="4">
    <source>
        <dbReference type="EMBL" id="APW58815.1"/>
    </source>
</evidence>
<dbReference type="AlphaFoldDB" id="A0A1U7CIP9"/>
<feature type="domain" description="Response regulatory" evidence="3">
    <location>
        <begin position="13"/>
        <end position="130"/>
    </location>
</feature>
<organism evidence="4 5">
    <name type="scientific">Paludisphaera borealis</name>
    <dbReference type="NCBI Taxonomy" id="1387353"/>
    <lineage>
        <taxon>Bacteria</taxon>
        <taxon>Pseudomonadati</taxon>
        <taxon>Planctomycetota</taxon>
        <taxon>Planctomycetia</taxon>
        <taxon>Isosphaerales</taxon>
        <taxon>Isosphaeraceae</taxon>
        <taxon>Paludisphaera</taxon>
    </lineage>
</organism>
<evidence type="ECO:0000313" key="5">
    <source>
        <dbReference type="Proteomes" id="UP000186309"/>
    </source>
</evidence>
<dbReference type="SMART" id="SM00331">
    <property type="entry name" value="PP2C_SIG"/>
    <property type="match status" value="1"/>
</dbReference>
<dbReference type="EC" id="3.1.3.3" evidence="4"/>
<dbReference type="RefSeq" id="WP_076343082.1">
    <property type="nucleotide sequence ID" value="NZ_CP019082.1"/>
</dbReference>
<sequence length="401" mass="44865">MSTDPHLTEHKVTVLLIDDQPMIGEAVRRMLAGEADVEFHACRDATKALDEAVRIKPTVILQDLVMPDIDGLTLVKNFRANDETREIPMIVLSTKEEPAVKAEAFALGANDYVVKLPDRLELLARIRYHSKGYIARLQRNEAYKALQESQERLAAEVKQAARYVQSLLPEKLKKGEIRTDWRFVPSAELGGDSFGYHWLDDDHFAFYLLDVSGHGVGAALLSVSAMNALRSQALPNTDFRKPSQVLFALNNAFQMDQQNGLYFTIWYGVLHKPSRRIDYSGGGHPPGLLIAGPSVDQATLHVLESQGPMIGAMTDMEYKSASCQLQEFSKLYIVSDGSYEIEKADGTMWPFSEFLAFVGQGPFDDPENPKMDALIAHDRQLMGRDDFDDDLSLVELTFLPQ</sequence>
<gene>
    <name evidence="4" type="primary">rsbP_1</name>
    <name evidence="4" type="ORF">BSF38_00219</name>
</gene>
<dbReference type="PANTHER" id="PTHR43156">
    <property type="entry name" value="STAGE II SPORULATION PROTEIN E-RELATED"/>
    <property type="match status" value="1"/>
</dbReference>
<accession>A0A1U7CIP9</accession>
<keyword evidence="1 4" id="KW-0378">Hydrolase</keyword>
<dbReference type="STRING" id="1387353.BSF38_00219"/>
<proteinExistence type="predicted"/>
<dbReference type="Pfam" id="PF00072">
    <property type="entry name" value="Response_reg"/>
    <property type="match status" value="1"/>
</dbReference>